<dbReference type="InterPro" id="IPR027417">
    <property type="entry name" value="P-loop_NTPase"/>
</dbReference>
<reference evidence="2 3" key="1">
    <citation type="submission" date="2018-06" db="EMBL/GenBank/DDBJ databases">
        <title>Complete Genomes of Monosporascus.</title>
        <authorList>
            <person name="Robinson A.J."/>
            <person name="Natvig D.O."/>
        </authorList>
    </citation>
    <scope>NUCLEOTIDE SEQUENCE [LARGE SCALE GENOMIC DNA]</scope>
    <source>
        <strain evidence="2 3">CBS 609.92</strain>
    </source>
</reference>
<keyword evidence="3" id="KW-1185">Reference proteome</keyword>
<dbReference type="Proteomes" id="UP000294003">
    <property type="component" value="Unassembled WGS sequence"/>
</dbReference>
<dbReference type="InterPro" id="IPR000836">
    <property type="entry name" value="PRTase_dom"/>
</dbReference>
<dbReference type="InterPro" id="IPR023214">
    <property type="entry name" value="HAD_sf"/>
</dbReference>
<dbReference type="InterPro" id="IPR050582">
    <property type="entry name" value="HAD-like_SerB"/>
</dbReference>
<dbReference type="InterPro" id="IPR029057">
    <property type="entry name" value="PRTase-like"/>
</dbReference>
<protein>
    <recommendedName>
        <fullName evidence="1">Phosphoribosyltransferase domain-containing protein</fullName>
    </recommendedName>
</protein>
<evidence type="ECO:0000313" key="3">
    <source>
        <dbReference type="Proteomes" id="UP000294003"/>
    </source>
</evidence>
<dbReference type="CDD" id="cd06223">
    <property type="entry name" value="PRTases_typeI"/>
    <property type="match status" value="1"/>
</dbReference>
<dbReference type="Pfam" id="PF13207">
    <property type="entry name" value="AAA_17"/>
    <property type="match status" value="1"/>
</dbReference>
<sequence length="676" mass="74780">MATLPPSLPKPTVVGIYGLPGSGKSYLLNLLKQELDRHNFEFYEGSNVIAEIVPGGLLAFQKSDEEKKTYWRKRAIDAVRTASAKSGKCAVVAGHFMFWSADEAEGLPVVTENDLETYTHILYLEVPPELIAGRRLEDTKRRRAELSVDHLRRWQSAEITELRKLCRLHGILFSVVPEGGRFDGSRFFSLIRDARVHTEEENLCRVMQRLDELLASDLDRVETILLTDADRTLASDDCGQLFWEKIAKRKPSRNYGYPLKTIFGGPMGYSYSAFRQVTLMYEEAAGMAEFEEICEVVASEIRLNELSGLLEQLKVREHVRPIVVTCGLRLVWEKVLGRAGLSFVDVIGGGRITDGFVITPAVKAAIVNRLRIGHRKYVWAFGDSPGDIPMLSRADQAIVVVCEEHLRSKTMESALQNAIGSEGLQARQVLLPGTVSPRLTTTDLPSIRLDQELTKTIVHSRALPASTSKAQVLDATGKQAARLLMTPTRDSRVSGHRLREAHHRVGWYLAVEYLAEILGLEEYSTPHVQGHQTSGYRVLSEQQTLIVALMRGGEPMALGVSEALSSAVFMHADRAEDIACRHLEGYSAVVLVDSVINSGGTLVEFVRHIRGLDSTIRIVAVAGVLQEKAVSEGKLAHALASDIRLSVVALRLSENKFTGIGSTDTGNRLFNTTHLP</sequence>
<dbReference type="InterPro" id="IPR036412">
    <property type="entry name" value="HAD-like_sf"/>
</dbReference>
<dbReference type="SUPFAM" id="SSF56784">
    <property type="entry name" value="HAD-like"/>
    <property type="match status" value="1"/>
</dbReference>
<feature type="domain" description="Phosphoribosyltransferase" evidence="1">
    <location>
        <begin position="478"/>
        <end position="672"/>
    </location>
</feature>
<dbReference type="Gene3D" id="3.40.50.2020">
    <property type="match status" value="1"/>
</dbReference>
<dbReference type="Pfam" id="PF12710">
    <property type="entry name" value="HAD"/>
    <property type="match status" value="1"/>
</dbReference>
<dbReference type="SUPFAM" id="SSF53271">
    <property type="entry name" value="PRTase-like"/>
    <property type="match status" value="1"/>
</dbReference>
<accession>A0ABY0H6N3</accession>
<organism evidence="2 3">
    <name type="scientific">Monosporascus cannonballus</name>
    <dbReference type="NCBI Taxonomy" id="155416"/>
    <lineage>
        <taxon>Eukaryota</taxon>
        <taxon>Fungi</taxon>
        <taxon>Dikarya</taxon>
        <taxon>Ascomycota</taxon>
        <taxon>Pezizomycotina</taxon>
        <taxon>Sordariomycetes</taxon>
        <taxon>Xylariomycetidae</taxon>
        <taxon>Xylariales</taxon>
        <taxon>Xylariales incertae sedis</taxon>
        <taxon>Monosporascus</taxon>
    </lineage>
</organism>
<comment type="caution">
    <text evidence="2">The sequence shown here is derived from an EMBL/GenBank/DDBJ whole genome shotgun (WGS) entry which is preliminary data.</text>
</comment>
<dbReference type="PANTHER" id="PTHR43344">
    <property type="entry name" value="PHOSPHOSERINE PHOSPHATASE"/>
    <property type="match status" value="1"/>
</dbReference>
<proteinExistence type="predicted"/>
<name>A0ABY0H6N3_9PEZI</name>
<dbReference type="SUPFAM" id="SSF52540">
    <property type="entry name" value="P-loop containing nucleoside triphosphate hydrolases"/>
    <property type="match status" value="1"/>
</dbReference>
<dbReference type="EMBL" id="QJNS01000119">
    <property type="protein sequence ID" value="RYO86279.1"/>
    <property type="molecule type" value="Genomic_DNA"/>
</dbReference>
<dbReference type="Gene3D" id="3.40.50.300">
    <property type="entry name" value="P-loop containing nucleotide triphosphate hydrolases"/>
    <property type="match status" value="1"/>
</dbReference>
<gene>
    <name evidence="2" type="ORF">DL762_004833</name>
</gene>
<dbReference type="PANTHER" id="PTHR43344:SF20">
    <property type="entry name" value="URACIL PHOSPHORIBOSYLTRANSFERASE"/>
    <property type="match status" value="1"/>
</dbReference>
<evidence type="ECO:0000259" key="1">
    <source>
        <dbReference type="Pfam" id="PF14681"/>
    </source>
</evidence>
<evidence type="ECO:0000313" key="2">
    <source>
        <dbReference type="EMBL" id="RYO86279.1"/>
    </source>
</evidence>
<dbReference type="Pfam" id="PF14681">
    <property type="entry name" value="UPRTase"/>
    <property type="match status" value="1"/>
</dbReference>
<dbReference type="CDD" id="cd01427">
    <property type="entry name" value="HAD_like"/>
    <property type="match status" value="1"/>
</dbReference>
<dbReference type="Gene3D" id="3.40.50.1000">
    <property type="entry name" value="HAD superfamily/HAD-like"/>
    <property type="match status" value="1"/>
</dbReference>